<proteinExistence type="inferred from homology"/>
<keyword evidence="6" id="KW-1185">Reference proteome</keyword>
<reference evidence="5 6" key="1">
    <citation type="submission" date="2019-02" db="EMBL/GenBank/DDBJ databases">
        <title>Deep-cultivation of Planctomycetes and their phenomic and genomic characterization uncovers novel biology.</title>
        <authorList>
            <person name="Wiegand S."/>
            <person name="Jogler M."/>
            <person name="Boedeker C."/>
            <person name="Pinto D."/>
            <person name="Vollmers J."/>
            <person name="Rivas-Marin E."/>
            <person name="Kohn T."/>
            <person name="Peeters S.H."/>
            <person name="Heuer A."/>
            <person name="Rast P."/>
            <person name="Oberbeckmann S."/>
            <person name="Bunk B."/>
            <person name="Jeske O."/>
            <person name="Meyerdierks A."/>
            <person name="Storesund J.E."/>
            <person name="Kallscheuer N."/>
            <person name="Luecker S."/>
            <person name="Lage O.M."/>
            <person name="Pohl T."/>
            <person name="Merkel B.J."/>
            <person name="Hornburger P."/>
            <person name="Mueller R.-W."/>
            <person name="Bruemmer F."/>
            <person name="Labrenz M."/>
            <person name="Spormann A.M."/>
            <person name="Op Den Camp H."/>
            <person name="Overmann J."/>
            <person name="Amann R."/>
            <person name="Jetten M.S.M."/>
            <person name="Mascher T."/>
            <person name="Medema M.H."/>
            <person name="Devos D.P."/>
            <person name="Kaster A.-K."/>
            <person name="Ovreas L."/>
            <person name="Rohde M."/>
            <person name="Galperin M.Y."/>
            <person name="Jogler C."/>
        </authorList>
    </citation>
    <scope>NUCLEOTIDE SEQUENCE [LARGE SCALE GENOMIC DNA]</scope>
    <source>
        <strain evidence="5 6">KOR42</strain>
    </source>
</reference>
<sequence length="309" mass="34123">MSTESISFRGILPPLITPLLSRDEIDIVGTHRLIDHVIAGDVHGLFVLGTSGEAPSLSHATQREFLKVAADQIGTRVPMLVGVTDTSLSESIEFSNYAAECGADAVVLATPYYFPMHQDDLKRYVTEFASEVSVPFLLYNMPSHTKVSYEIDTLRDLLELPNLLGVKDSSGNMQYFNKLVELKQEREDFVALMGPEELMGQSVLMGGDGGISGGANLVPELYVSLYEAAVRGELREVLRLQQQVMRLSRKLYEVGAPPTSYLTGIKSALGIRGICSDRMCEPLYQMPAEKQQTIRRHLEDLGIVERVVS</sequence>
<evidence type="ECO:0000256" key="1">
    <source>
        <dbReference type="ARBA" id="ARBA00023239"/>
    </source>
</evidence>
<evidence type="ECO:0000256" key="4">
    <source>
        <dbReference type="PIRSR" id="PIRSR001365-2"/>
    </source>
</evidence>
<dbReference type="GO" id="GO:0019262">
    <property type="term" value="P:N-acetylneuraminate catabolic process"/>
    <property type="evidence" value="ECO:0007669"/>
    <property type="project" value="TreeGrafter"/>
</dbReference>
<dbReference type="RefSeq" id="WP_146507938.1">
    <property type="nucleotide sequence ID" value="NZ_SIHI01000001.1"/>
</dbReference>
<evidence type="ECO:0000256" key="3">
    <source>
        <dbReference type="PIRSR" id="PIRSR001365-1"/>
    </source>
</evidence>
<dbReference type="AlphaFoldDB" id="A0A5C5X7A1"/>
<name>A0A5C5X7A1_9PLAN</name>
<dbReference type="OrthoDB" id="9782828at2"/>
<dbReference type="Gene3D" id="3.20.20.70">
    <property type="entry name" value="Aldolase class I"/>
    <property type="match status" value="1"/>
</dbReference>
<dbReference type="GO" id="GO:0005829">
    <property type="term" value="C:cytosol"/>
    <property type="evidence" value="ECO:0007669"/>
    <property type="project" value="TreeGrafter"/>
</dbReference>
<dbReference type="SMART" id="SM01130">
    <property type="entry name" value="DHDPS"/>
    <property type="match status" value="1"/>
</dbReference>
<dbReference type="EC" id="4.1.2.-" evidence="5"/>
<protein>
    <submittedName>
        <fullName evidence="5">Putative 2-keto-3-deoxy-galactonate aldolase YagE</fullName>
        <ecNumber evidence="5">4.1.2.-</ecNumber>
    </submittedName>
</protein>
<dbReference type="Proteomes" id="UP000317243">
    <property type="component" value="Unassembled WGS sequence"/>
</dbReference>
<dbReference type="PANTHER" id="PTHR42849">
    <property type="entry name" value="N-ACETYLNEURAMINATE LYASE"/>
    <property type="match status" value="1"/>
</dbReference>
<dbReference type="PRINTS" id="PR00146">
    <property type="entry name" value="DHPICSNTHASE"/>
</dbReference>
<feature type="active site" description="Proton donor/acceptor" evidence="3">
    <location>
        <position position="139"/>
    </location>
</feature>
<dbReference type="Pfam" id="PF00701">
    <property type="entry name" value="DHDPS"/>
    <property type="match status" value="1"/>
</dbReference>
<dbReference type="SUPFAM" id="SSF51569">
    <property type="entry name" value="Aldolase"/>
    <property type="match status" value="1"/>
</dbReference>
<dbReference type="EMBL" id="SIHI01000001">
    <property type="protein sequence ID" value="TWT57902.1"/>
    <property type="molecule type" value="Genomic_DNA"/>
</dbReference>
<comment type="similarity">
    <text evidence="2">Belongs to the DapA family.</text>
</comment>
<evidence type="ECO:0000313" key="6">
    <source>
        <dbReference type="Proteomes" id="UP000317243"/>
    </source>
</evidence>
<dbReference type="InterPro" id="IPR013785">
    <property type="entry name" value="Aldolase_TIM"/>
</dbReference>
<dbReference type="CDD" id="cd00408">
    <property type="entry name" value="DHDPS-like"/>
    <property type="match status" value="1"/>
</dbReference>
<feature type="active site" description="Schiff-base intermediate with substrate" evidence="3">
    <location>
        <position position="167"/>
    </location>
</feature>
<keyword evidence="1 2" id="KW-0456">Lyase</keyword>
<dbReference type="GO" id="GO:0008747">
    <property type="term" value="F:N-acetylneuraminate lyase activity"/>
    <property type="evidence" value="ECO:0007669"/>
    <property type="project" value="TreeGrafter"/>
</dbReference>
<comment type="caution">
    <text evidence="5">The sequence shown here is derived from an EMBL/GenBank/DDBJ whole genome shotgun (WGS) entry which is preliminary data.</text>
</comment>
<evidence type="ECO:0000313" key="5">
    <source>
        <dbReference type="EMBL" id="TWT57902.1"/>
    </source>
</evidence>
<dbReference type="PANTHER" id="PTHR42849:SF1">
    <property type="entry name" value="N-ACETYLNEURAMINATE LYASE"/>
    <property type="match status" value="1"/>
</dbReference>
<evidence type="ECO:0000256" key="2">
    <source>
        <dbReference type="PIRNR" id="PIRNR001365"/>
    </source>
</evidence>
<feature type="binding site" evidence="4">
    <location>
        <position position="211"/>
    </location>
    <ligand>
        <name>pyruvate</name>
        <dbReference type="ChEBI" id="CHEBI:15361"/>
    </ligand>
</feature>
<gene>
    <name evidence="5" type="primary">yagE_1</name>
    <name evidence="5" type="ORF">KOR42_12690</name>
</gene>
<accession>A0A5C5X7A1</accession>
<dbReference type="PIRSF" id="PIRSF001365">
    <property type="entry name" value="DHDPS"/>
    <property type="match status" value="1"/>
</dbReference>
<organism evidence="5 6">
    <name type="scientific">Thalassoglobus neptunius</name>
    <dbReference type="NCBI Taxonomy" id="1938619"/>
    <lineage>
        <taxon>Bacteria</taxon>
        <taxon>Pseudomonadati</taxon>
        <taxon>Planctomycetota</taxon>
        <taxon>Planctomycetia</taxon>
        <taxon>Planctomycetales</taxon>
        <taxon>Planctomycetaceae</taxon>
        <taxon>Thalassoglobus</taxon>
    </lineage>
</organism>
<dbReference type="InterPro" id="IPR002220">
    <property type="entry name" value="DapA-like"/>
</dbReference>